<dbReference type="UniPathway" id="UPA00074">
    <property type="reaction ID" value="UER00943"/>
</dbReference>
<dbReference type="AlphaFoldDB" id="A0A0C1TR76"/>
<name>A0A0C1TR76_9BACT</name>
<comment type="catalytic activity">
    <reaction evidence="3 4">
        <text>5-carboxyamino-1-(5-phospho-D-ribosyl)imidazole + H(+) = 5-amino-1-(5-phospho-D-ribosyl)imidazole-4-carboxylate</text>
        <dbReference type="Rhea" id="RHEA:13193"/>
        <dbReference type="ChEBI" id="CHEBI:15378"/>
        <dbReference type="ChEBI" id="CHEBI:58730"/>
        <dbReference type="ChEBI" id="CHEBI:77657"/>
        <dbReference type="EC" id="5.4.99.18"/>
    </reaction>
</comment>
<keyword evidence="2 3" id="KW-0413">Isomerase</keyword>
<gene>
    <name evidence="3" type="primary">purE</name>
    <name evidence="7" type="ORF">SE37_03525</name>
</gene>
<comment type="function">
    <text evidence="3 4">Catalyzes the conversion of N5-carboxyaminoimidazole ribonucleotide (N5-CAIR) to 4-carboxy-5-aminoimidazole ribonucleotide (CAIR).</text>
</comment>
<evidence type="ECO:0000256" key="4">
    <source>
        <dbReference type="PIRNR" id="PIRNR001338"/>
    </source>
</evidence>
<evidence type="ECO:0000256" key="2">
    <source>
        <dbReference type="ARBA" id="ARBA00023235"/>
    </source>
</evidence>
<comment type="pathway">
    <text evidence="3 4">Purine metabolism; IMP biosynthesis via de novo pathway; 5-amino-1-(5-phospho-D-ribosyl)imidazole-4-carboxylate from 5-amino-1-(5-phospho-D-ribosyl)imidazole (N5-CAIR route): step 2/2.</text>
</comment>
<dbReference type="PIRSF" id="PIRSF001338">
    <property type="entry name" value="AIR_carboxylase"/>
    <property type="match status" value="1"/>
</dbReference>
<evidence type="ECO:0000256" key="1">
    <source>
        <dbReference type="ARBA" id="ARBA00022755"/>
    </source>
</evidence>
<feature type="domain" description="PurE" evidence="6">
    <location>
        <begin position="18"/>
        <end position="167"/>
    </location>
</feature>
<dbReference type="EC" id="5.4.99.18" evidence="3 4"/>
<feature type="binding site" evidence="3 5">
    <location>
        <position position="29"/>
    </location>
    <ligand>
        <name>substrate</name>
    </ligand>
</feature>
<protein>
    <recommendedName>
        <fullName evidence="3 4">N5-carboxyaminoimidazole ribonucleotide mutase</fullName>
        <shortName evidence="3 4">N5-CAIR mutase</shortName>
        <ecNumber evidence="3 4">5.4.99.18</ecNumber>
    </recommendedName>
    <alternativeName>
        <fullName evidence="3">5-(carboxyamino)imidazole ribonucleotide mutase</fullName>
    </alternativeName>
</protein>
<dbReference type="HAMAP" id="MF_01929">
    <property type="entry name" value="PurE_classI"/>
    <property type="match status" value="1"/>
</dbReference>
<evidence type="ECO:0000256" key="5">
    <source>
        <dbReference type="PIRSR" id="PIRSR001338-1"/>
    </source>
</evidence>
<organism evidence="7 8">
    <name type="scientific">Geobacter soli</name>
    <dbReference type="NCBI Taxonomy" id="1510391"/>
    <lineage>
        <taxon>Bacteria</taxon>
        <taxon>Pseudomonadati</taxon>
        <taxon>Thermodesulfobacteriota</taxon>
        <taxon>Desulfuromonadia</taxon>
        <taxon>Geobacterales</taxon>
        <taxon>Geobacteraceae</taxon>
        <taxon>Geobacter</taxon>
    </lineage>
</organism>
<dbReference type="GO" id="GO:0034023">
    <property type="term" value="F:5-(carboxyamino)imidazole ribonucleotide mutase activity"/>
    <property type="evidence" value="ECO:0007669"/>
    <property type="project" value="UniProtKB-UniRule"/>
</dbReference>
<evidence type="ECO:0000259" key="6">
    <source>
        <dbReference type="SMART" id="SM01001"/>
    </source>
</evidence>
<comment type="similarity">
    <text evidence="3">Belongs to the AIR carboxylase family. Class I subfamily.</text>
</comment>
<dbReference type="InterPro" id="IPR024694">
    <property type="entry name" value="PurE_prokaryotes"/>
</dbReference>
<dbReference type="Pfam" id="PF00731">
    <property type="entry name" value="AIRC"/>
    <property type="match status" value="1"/>
</dbReference>
<dbReference type="SUPFAM" id="SSF52255">
    <property type="entry name" value="N5-CAIR mutase (phosphoribosylaminoimidazole carboxylase, PurE)"/>
    <property type="match status" value="1"/>
</dbReference>
<proteinExistence type="inferred from homology"/>
<dbReference type="GO" id="GO:0006189">
    <property type="term" value="P:'de novo' IMP biosynthetic process"/>
    <property type="evidence" value="ECO:0007669"/>
    <property type="project" value="UniProtKB-UniRule"/>
</dbReference>
<dbReference type="Proteomes" id="UP000031433">
    <property type="component" value="Unassembled WGS sequence"/>
</dbReference>
<dbReference type="PANTHER" id="PTHR23046:SF2">
    <property type="entry name" value="PHOSPHORIBOSYLAMINOIMIDAZOLE CARBOXYLASE"/>
    <property type="match status" value="1"/>
</dbReference>
<reference evidence="7 8" key="1">
    <citation type="submission" date="2015-01" db="EMBL/GenBank/DDBJ databases">
        <title>Genome sequence of the anaerobic bacterium Geobacter soli GSS01, a dissimilatory Fe(III) reducer from soil.</title>
        <authorList>
            <person name="Yang G."/>
            <person name="Zhou S."/>
        </authorList>
    </citation>
    <scope>NUCLEOTIDE SEQUENCE [LARGE SCALE GENOMIC DNA]</scope>
    <source>
        <strain evidence="7 8">GSS01</strain>
    </source>
</reference>
<accession>A0A0C1TR76</accession>
<dbReference type="EMBL" id="JXBL01000001">
    <property type="protein sequence ID" value="KIE41763.1"/>
    <property type="molecule type" value="Genomic_DNA"/>
</dbReference>
<dbReference type="PANTHER" id="PTHR23046">
    <property type="entry name" value="PHOSPHORIBOSYLAMINOIMIDAZOLE CARBOXYLASE CATALYTIC SUBUNIT"/>
    <property type="match status" value="1"/>
</dbReference>
<dbReference type="Gene3D" id="3.40.50.1970">
    <property type="match status" value="1"/>
</dbReference>
<evidence type="ECO:0000256" key="3">
    <source>
        <dbReference type="HAMAP-Rule" id="MF_01929"/>
    </source>
</evidence>
<dbReference type="RefSeq" id="WP_039643696.1">
    <property type="nucleotide sequence ID" value="NZ_JXBL01000001.1"/>
</dbReference>
<dbReference type="InterPro" id="IPR000031">
    <property type="entry name" value="PurE_dom"/>
</dbReference>
<feature type="binding site" evidence="3 5">
    <location>
        <position position="26"/>
    </location>
    <ligand>
        <name>substrate</name>
    </ligand>
</feature>
<comment type="caution">
    <text evidence="7">The sequence shown here is derived from an EMBL/GenBank/DDBJ whole genome shotgun (WGS) entry which is preliminary data.</text>
</comment>
<keyword evidence="8" id="KW-1185">Reference proteome</keyword>
<dbReference type="InterPro" id="IPR033747">
    <property type="entry name" value="PurE_ClassI"/>
</dbReference>
<dbReference type="NCBIfam" id="TIGR01162">
    <property type="entry name" value="purE"/>
    <property type="match status" value="1"/>
</dbReference>
<sequence length="183" mass="18974">MEKAATSSATGTLADRAPLVGILTGSPNDLPTVVKVRDTLTELGIPSEIVVASAHRTPDKVLTYLDRAHTEGVQVLIGCAGVAAHLAGVIAGHTRLPVIGLPLGNGPLSGMDSLLSTVQMPPGVPVATVAIDGSRNAAMLAARILALKYPEIDKALEEAARKERERYDLTADEALAKLALCVK</sequence>
<evidence type="ECO:0000313" key="8">
    <source>
        <dbReference type="Proteomes" id="UP000031433"/>
    </source>
</evidence>
<dbReference type="SMART" id="SM01001">
    <property type="entry name" value="AIRC"/>
    <property type="match status" value="1"/>
</dbReference>
<evidence type="ECO:0000313" key="7">
    <source>
        <dbReference type="EMBL" id="KIE41763.1"/>
    </source>
</evidence>
<keyword evidence="1 3" id="KW-0658">Purine biosynthesis</keyword>
<feature type="binding site" evidence="3 5">
    <location>
        <position position="56"/>
    </location>
    <ligand>
        <name>substrate</name>
    </ligand>
</feature>